<dbReference type="PANTHER" id="PTHR38111:SF9">
    <property type="entry name" value="ZN(2)-C6 FUNGAL-TYPE DOMAIN-CONTAINING PROTEIN"/>
    <property type="match status" value="1"/>
</dbReference>
<dbReference type="PANTHER" id="PTHR38111">
    <property type="entry name" value="ZN(2)-C6 FUNGAL-TYPE DOMAIN-CONTAINING PROTEIN-RELATED"/>
    <property type="match status" value="1"/>
</dbReference>
<reference evidence="1" key="1">
    <citation type="submission" date="2022-10" db="EMBL/GenBank/DDBJ databases">
        <title>Tapping the CABI collections for fungal endophytes: first genome assemblies for Collariella, Neodidymelliopsis, Ascochyta clinopodiicola, Didymella pomorum, Didymosphaeria variabile, Neocosmospora piperis and Neocucurbitaria cava.</title>
        <authorList>
            <person name="Hill R."/>
        </authorList>
    </citation>
    <scope>NUCLEOTIDE SEQUENCE</scope>
    <source>
        <strain evidence="1">IMI 355091</strain>
    </source>
</reference>
<gene>
    <name evidence="1" type="ORF">N0V91_010645</name>
</gene>
<dbReference type="Proteomes" id="UP001140510">
    <property type="component" value="Unassembled WGS sequence"/>
</dbReference>
<evidence type="ECO:0000313" key="2">
    <source>
        <dbReference type="Proteomes" id="UP001140510"/>
    </source>
</evidence>
<evidence type="ECO:0000313" key="1">
    <source>
        <dbReference type="EMBL" id="KAJ4395739.1"/>
    </source>
</evidence>
<keyword evidence="2" id="KW-1185">Reference proteome</keyword>
<organism evidence="1 2">
    <name type="scientific">Didymella pomorum</name>
    <dbReference type="NCBI Taxonomy" id="749634"/>
    <lineage>
        <taxon>Eukaryota</taxon>
        <taxon>Fungi</taxon>
        <taxon>Dikarya</taxon>
        <taxon>Ascomycota</taxon>
        <taxon>Pezizomycotina</taxon>
        <taxon>Dothideomycetes</taxon>
        <taxon>Pleosporomycetidae</taxon>
        <taxon>Pleosporales</taxon>
        <taxon>Pleosporineae</taxon>
        <taxon>Didymellaceae</taxon>
        <taxon>Didymella</taxon>
    </lineage>
</organism>
<comment type="caution">
    <text evidence="1">The sequence shown here is derived from an EMBL/GenBank/DDBJ whole genome shotgun (WGS) entry which is preliminary data.</text>
</comment>
<name>A0A9W8YZD9_9PLEO</name>
<dbReference type="OrthoDB" id="4491390at2759"/>
<sequence>MSARTKHHVLTSLAKIVFPTSKSSWMEHATAVGHFVERLGPSAFTTGVLHKLFVGFRPLLCGTDLEVLLQSLRDWEEAAQNQSTSPLYWKKSGKGHLPACDMEAFWFKDVMTASSLTFCWASKIIVLNHHYLVRRSIDTLNPSEHPRYYAQANDSSNREEVIKLAEMICNSMQYFMRPEMKLWGHASTFFTFSTSVHTFKDNEGDCQQQLLRCQHIFTRFNEMQVYFPGIQELML</sequence>
<dbReference type="EMBL" id="JAPEVA010000147">
    <property type="protein sequence ID" value="KAJ4395739.1"/>
    <property type="molecule type" value="Genomic_DNA"/>
</dbReference>
<dbReference type="InterPro" id="IPR053178">
    <property type="entry name" value="Osmoadaptation_assoc"/>
</dbReference>
<accession>A0A9W8YZD9</accession>
<protein>
    <submittedName>
        <fullName evidence="1">Uncharacterized protein</fullName>
    </submittedName>
</protein>
<dbReference type="AlphaFoldDB" id="A0A9W8YZD9"/>
<proteinExistence type="predicted"/>